<keyword evidence="4" id="KW-0862">Zinc</keyword>
<sequence>MSGKNSRVERNTSTTKGSMERVGDWYCISCGSRVHNFAWRSACINCGSLRDSSLMLDAPMRPAWRSGDWICNKPGCNEHNYARRTECIRCNTPRE</sequence>
<dbReference type="Proteomes" id="UP001515500">
    <property type="component" value="Chromosome 4"/>
</dbReference>
<evidence type="ECO:0000256" key="5">
    <source>
        <dbReference type="ARBA" id="ARBA00022884"/>
    </source>
</evidence>
<evidence type="ECO:0000313" key="10">
    <source>
        <dbReference type="RefSeq" id="XP_039123158.1"/>
    </source>
</evidence>
<name>A0AB40B7C9_DIOCR</name>
<dbReference type="PROSITE" id="PS01358">
    <property type="entry name" value="ZF_RANBP2_1"/>
    <property type="match status" value="1"/>
</dbReference>
<keyword evidence="2" id="KW-0479">Metal-binding</keyword>
<evidence type="ECO:0000259" key="8">
    <source>
        <dbReference type="PROSITE" id="PS50199"/>
    </source>
</evidence>
<dbReference type="Gene3D" id="4.10.1060.10">
    <property type="entry name" value="Zinc finger, RanBP2-type"/>
    <property type="match status" value="2"/>
</dbReference>
<dbReference type="InterPro" id="IPR034870">
    <property type="entry name" value="TET_fam"/>
</dbReference>
<dbReference type="PANTHER" id="PTHR23238">
    <property type="entry name" value="RNA BINDING PROTEIN"/>
    <property type="match status" value="1"/>
</dbReference>
<dbReference type="InterPro" id="IPR001876">
    <property type="entry name" value="Znf_RanBP2"/>
</dbReference>
<evidence type="ECO:0000256" key="7">
    <source>
        <dbReference type="PROSITE-ProRule" id="PRU00322"/>
    </source>
</evidence>
<evidence type="ECO:0000256" key="2">
    <source>
        <dbReference type="ARBA" id="ARBA00022723"/>
    </source>
</evidence>
<dbReference type="GO" id="GO:0008270">
    <property type="term" value="F:zinc ion binding"/>
    <property type="evidence" value="ECO:0007669"/>
    <property type="project" value="UniProtKB-KW"/>
</dbReference>
<evidence type="ECO:0000256" key="6">
    <source>
        <dbReference type="ARBA" id="ARBA00023242"/>
    </source>
</evidence>
<keyword evidence="5" id="KW-0694">RNA-binding</keyword>
<comment type="subcellular location">
    <subcellularLocation>
        <location evidence="1">Nucleus</location>
    </subcellularLocation>
</comment>
<organism evidence="9 10">
    <name type="scientific">Dioscorea cayennensis subsp. rotundata</name>
    <name type="common">White Guinea yam</name>
    <name type="synonym">Dioscorea rotundata</name>
    <dbReference type="NCBI Taxonomy" id="55577"/>
    <lineage>
        <taxon>Eukaryota</taxon>
        <taxon>Viridiplantae</taxon>
        <taxon>Streptophyta</taxon>
        <taxon>Embryophyta</taxon>
        <taxon>Tracheophyta</taxon>
        <taxon>Spermatophyta</taxon>
        <taxon>Magnoliopsida</taxon>
        <taxon>Liliopsida</taxon>
        <taxon>Dioscoreales</taxon>
        <taxon>Dioscoreaceae</taxon>
        <taxon>Dioscorea</taxon>
    </lineage>
</organism>
<proteinExistence type="predicted"/>
<keyword evidence="6" id="KW-0539">Nucleus</keyword>
<evidence type="ECO:0000313" key="9">
    <source>
        <dbReference type="Proteomes" id="UP001515500"/>
    </source>
</evidence>
<reference evidence="10" key="1">
    <citation type="submission" date="2025-08" db="UniProtKB">
        <authorList>
            <consortium name="RefSeq"/>
        </authorList>
    </citation>
    <scope>IDENTIFICATION</scope>
</reference>
<dbReference type="PROSITE" id="PS50199">
    <property type="entry name" value="ZF_RANBP2_2"/>
    <property type="match status" value="2"/>
</dbReference>
<keyword evidence="9" id="KW-1185">Reference proteome</keyword>
<gene>
    <name evidence="10" type="primary">LOC120259587</name>
</gene>
<dbReference type="SMART" id="SM00547">
    <property type="entry name" value="ZnF_RBZ"/>
    <property type="match status" value="2"/>
</dbReference>
<dbReference type="GO" id="GO:0003723">
    <property type="term" value="F:RNA binding"/>
    <property type="evidence" value="ECO:0007669"/>
    <property type="project" value="UniProtKB-KW"/>
</dbReference>
<accession>A0AB40B7C9</accession>
<dbReference type="InterPro" id="IPR036443">
    <property type="entry name" value="Znf_RanBP2_sf"/>
</dbReference>
<dbReference type="Pfam" id="PF00641">
    <property type="entry name" value="Zn_ribbon_RanBP"/>
    <property type="match status" value="2"/>
</dbReference>
<keyword evidence="3 7" id="KW-0863">Zinc-finger</keyword>
<feature type="domain" description="RanBP2-type" evidence="8">
    <location>
        <begin position="65"/>
        <end position="95"/>
    </location>
</feature>
<feature type="domain" description="RanBP2-type" evidence="8">
    <location>
        <begin position="21"/>
        <end position="52"/>
    </location>
</feature>
<dbReference type="AlphaFoldDB" id="A0AB40B7C9"/>
<dbReference type="GO" id="GO:0005634">
    <property type="term" value="C:nucleus"/>
    <property type="evidence" value="ECO:0007669"/>
    <property type="project" value="UniProtKB-SubCell"/>
</dbReference>
<dbReference type="RefSeq" id="XP_039123158.1">
    <property type="nucleotide sequence ID" value="XM_039267224.1"/>
</dbReference>
<evidence type="ECO:0000256" key="3">
    <source>
        <dbReference type="ARBA" id="ARBA00022771"/>
    </source>
</evidence>
<dbReference type="GO" id="GO:0006355">
    <property type="term" value="P:regulation of DNA-templated transcription"/>
    <property type="evidence" value="ECO:0007669"/>
    <property type="project" value="InterPro"/>
</dbReference>
<dbReference type="SUPFAM" id="SSF90209">
    <property type="entry name" value="Ran binding protein zinc finger-like"/>
    <property type="match status" value="2"/>
</dbReference>
<dbReference type="GeneID" id="120259587"/>
<protein>
    <submittedName>
        <fullName evidence="10">Zinc finger Ran-binding domain-containing protein 2-like</fullName>
    </submittedName>
</protein>
<evidence type="ECO:0000256" key="1">
    <source>
        <dbReference type="ARBA" id="ARBA00004123"/>
    </source>
</evidence>
<evidence type="ECO:0000256" key="4">
    <source>
        <dbReference type="ARBA" id="ARBA00022833"/>
    </source>
</evidence>